<keyword evidence="3 6" id="KW-1133">Transmembrane helix</keyword>
<protein>
    <recommendedName>
        <fullName evidence="7">Methylamine utilisation protein MauE domain-containing protein</fullName>
    </recommendedName>
</protein>
<dbReference type="InterPro" id="IPR009908">
    <property type="entry name" value="Methylamine_util_MauE"/>
</dbReference>
<feature type="transmembrane region" description="Helical" evidence="6">
    <location>
        <begin position="80"/>
        <end position="98"/>
    </location>
</feature>
<proteinExistence type="predicted"/>
<feature type="transmembrane region" description="Helical" evidence="6">
    <location>
        <begin position="152"/>
        <end position="173"/>
    </location>
</feature>
<name>A0A7K1LA39_9ACTN</name>
<keyword evidence="4 6" id="KW-0472">Membrane</keyword>
<dbReference type="GO" id="GO:0030416">
    <property type="term" value="P:methylamine metabolic process"/>
    <property type="evidence" value="ECO:0007669"/>
    <property type="project" value="InterPro"/>
</dbReference>
<feature type="transmembrane region" description="Helical" evidence="6">
    <location>
        <begin position="219"/>
        <end position="241"/>
    </location>
</feature>
<dbReference type="Pfam" id="PF07291">
    <property type="entry name" value="MauE"/>
    <property type="match status" value="1"/>
</dbReference>
<sequence length="252" mass="26512">MEERPRLDDQTGGRRSGRTDTARRDPGTGGAPWRPRARGHARRPRRQQGGELRLAAPRLRVAGEGPGGTYGTTEVRGMDYIQIFCQAVIAVVFAFSAWSKLRGGKEIAAFSDSLRPHLGTASSRTRMAAAVCVAVSEALAAVLTVIPVTALAGLLLATALMLLFTAFVTRAVLTGTKATCRCFGASEKRIGWPHVARNTTLTVIAASGSLAAGSPGGDIALAGWIVSTVMGITIAVILVTLDDIVQLFAMDL</sequence>
<keyword evidence="9" id="KW-1185">Reference proteome</keyword>
<feature type="compositionally biased region" description="Basic residues" evidence="5">
    <location>
        <begin position="35"/>
        <end position="46"/>
    </location>
</feature>
<evidence type="ECO:0000256" key="2">
    <source>
        <dbReference type="ARBA" id="ARBA00022692"/>
    </source>
</evidence>
<reference evidence="8 9" key="1">
    <citation type="submission" date="2019-11" db="EMBL/GenBank/DDBJ databases">
        <authorList>
            <person name="Cao P."/>
        </authorList>
    </citation>
    <scope>NUCLEOTIDE SEQUENCE [LARGE SCALE GENOMIC DNA]</scope>
    <source>
        <strain evidence="8 9">NEAU-AAG5</strain>
    </source>
</reference>
<dbReference type="Proteomes" id="UP000432015">
    <property type="component" value="Unassembled WGS sequence"/>
</dbReference>
<evidence type="ECO:0000259" key="7">
    <source>
        <dbReference type="Pfam" id="PF07291"/>
    </source>
</evidence>
<evidence type="ECO:0000313" key="9">
    <source>
        <dbReference type="Proteomes" id="UP000432015"/>
    </source>
</evidence>
<dbReference type="AlphaFoldDB" id="A0A7K1LA39"/>
<feature type="transmembrane region" description="Helical" evidence="6">
    <location>
        <begin position="127"/>
        <end position="146"/>
    </location>
</feature>
<evidence type="ECO:0000256" key="1">
    <source>
        <dbReference type="ARBA" id="ARBA00004141"/>
    </source>
</evidence>
<dbReference type="GO" id="GO:0016020">
    <property type="term" value="C:membrane"/>
    <property type="evidence" value="ECO:0007669"/>
    <property type="project" value="UniProtKB-SubCell"/>
</dbReference>
<accession>A0A7K1LA39</accession>
<feature type="region of interest" description="Disordered" evidence="5">
    <location>
        <begin position="1"/>
        <end position="51"/>
    </location>
</feature>
<keyword evidence="2 6" id="KW-0812">Transmembrane</keyword>
<comment type="subcellular location">
    <subcellularLocation>
        <location evidence="1">Membrane</location>
        <topology evidence="1">Multi-pass membrane protein</topology>
    </subcellularLocation>
</comment>
<evidence type="ECO:0000256" key="3">
    <source>
        <dbReference type="ARBA" id="ARBA00022989"/>
    </source>
</evidence>
<comment type="caution">
    <text evidence="8">The sequence shown here is derived from an EMBL/GenBank/DDBJ whole genome shotgun (WGS) entry which is preliminary data.</text>
</comment>
<evidence type="ECO:0000256" key="5">
    <source>
        <dbReference type="SAM" id="MobiDB-lite"/>
    </source>
</evidence>
<dbReference type="UniPathway" id="UPA00895"/>
<feature type="domain" description="Methylamine utilisation protein MauE" evidence="7">
    <location>
        <begin position="78"/>
        <end position="208"/>
    </location>
</feature>
<gene>
    <name evidence="8" type="ORF">GNZ18_31955</name>
</gene>
<feature type="compositionally biased region" description="Basic and acidic residues" evidence="5">
    <location>
        <begin position="1"/>
        <end position="26"/>
    </location>
</feature>
<evidence type="ECO:0000256" key="6">
    <source>
        <dbReference type="SAM" id="Phobius"/>
    </source>
</evidence>
<organism evidence="8 9">
    <name type="scientific">Actinomadura litoris</name>
    <dbReference type="NCBI Taxonomy" id="2678616"/>
    <lineage>
        <taxon>Bacteria</taxon>
        <taxon>Bacillati</taxon>
        <taxon>Actinomycetota</taxon>
        <taxon>Actinomycetes</taxon>
        <taxon>Streptosporangiales</taxon>
        <taxon>Thermomonosporaceae</taxon>
        <taxon>Actinomadura</taxon>
    </lineage>
</organism>
<evidence type="ECO:0000313" key="8">
    <source>
        <dbReference type="EMBL" id="MUN41183.1"/>
    </source>
</evidence>
<evidence type="ECO:0000256" key="4">
    <source>
        <dbReference type="ARBA" id="ARBA00023136"/>
    </source>
</evidence>
<dbReference type="EMBL" id="WOFH01000013">
    <property type="protein sequence ID" value="MUN41183.1"/>
    <property type="molecule type" value="Genomic_DNA"/>
</dbReference>